<evidence type="ECO:0000313" key="1">
    <source>
        <dbReference type="EMBL" id="SHO79247.1"/>
    </source>
</evidence>
<dbReference type="Proteomes" id="UP000186303">
    <property type="component" value="Chromosome 6"/>
</dbReference>
<name>A0A1M8AA98_MALS4</name>
<dbReference type="VEuPathDB" id="FungiDB:MSYG_3596"/>
<dbReference type="PANTHER" id="PTHR15615:SF27">
    <property type="entry name" value="PHO85 CYCLIN CLG1"/>
    <property type="match status" value="1"/>
</dbReference>
<reference evidence="2" key="1">
    <citation type="journal article" date="2017" name="Nucleic Acids Res.">
        <title>Proteogenomics produces comprehensive and highly accurate protein-coding gene annotation in a complete genome assembly of Malassezia sympodialis.</title>
        <authorList>
            <person name="Zhu Y."/>
            <person name="Engstroem P.G."/>
            <person name="Tellgren-Roth C."/>
            <person name="Baudo C.D."/>
            <person name="Kennell J.C."/>
            <person name="Sun S."/>
            <person name="Billmyre R.B."/>
            <person name="Schroeder M.S."/>
            <person name="Andersson A."/>
            <person name="Holm T."/>
            <person name="Sigurgeirsson B."/>
            <person name="Wu G."/>
            <person name="Sankaranarayanan S.R."/>
            <person name="Siddharthan R."/>
            <person name="Sanyal K."/>
            <person name="Lundeberg J."/>
            <person name="Nystedt B."/>
            <person name="Boekhout T."/>
            <person name="Dawson T.L. Jr."/>
            <person name="Heitman J."/>
            <person name="Scheynius A."/>
            <person name="Lehtioe J."/>
        </authorList>
    </citation>
    <scope>NUCLEOTIDE SEQUENCE [LARGE SCALE GENOMIC DNA]</scope>
    <source>
        <strain evidence="2">ATCC 42132</strain>
    </source>
</reference>
<dbReference type="Pfam" id="PF08613">
    <property type="entry name" value="Cyclin"/>
    <property type="match status" value="1"/>
</dbReference>
<gene>
    <name evidence="1" type="ORF">MSYG_3596</name>
</gene>
<dbReference type="InterPro" id="IPR013922">
    <property type="entry name" value="Cyclin_PHO80-like"/>
</dbReference>
<dbReference type="AlphaFoldDB" id="A0A1M8AA98"/>
<accession>A0A1M8AA98</accession>
<dbReference type="EMBL" id="LT671826">
    <property type="protein sequence ID" value="SHO79247.1"/>
    <property type="molecule type" value="Genomic_DNA"/>
</dbReference>
<dbReference type="GO" id="GO:0019901">
    <property type="term" value="F:protein kinase binding"/>
    <property type="evidence" value="ECO:0007669"/>
    <property type="project" value="InterPro"/>
</dbReference>
<protein>
    <submittedName>
        <fullName evidence="1">Uncharacterized protein</fullName>
    </submittedName>
</protein>
<dbReference type="Gene3D" id="1.10.472.10">
    <property type="entry name" value="Cyclin-like"/>
    <property type="match status" value="1"/>
</dbReference>
<evidence type="ECO:0000313" key="2">
    <source>
        <dbReference type="Proteomes" id="UP000186303"/>
    </source>
</evidence>
<dbReference type="OrthoDB" id="244495at2759"/>
<organism evidence="1 2">
    <name type="scientific">Malassezia sympodialis (strain ATCC 42132)</name>
    <name type="common">Atopic eczema-associated yeast</name>
    <dbReference type="NCBI Taxonomy" id="1230383"/>
    <lineage>
        <taxon>Eukaryota</taxon>
        <taxon>Fungi</taxon>
        <taxon>Dikarya</taxon>
        <taxon>Basidiomycota</taxon>
        <taxon>Ustilaginomycotina</taxon>
        <taxon>Malasseziomycetes</taxon>
        <taxon>Malasseziales</taxon>
        <taxon>Malasseziaceae</taxon>
        <taxon>Malassezia</taxon>
    </lineage>
</organism>
<proteinExistence type="predicted"/>
<dbReference type="PANTHER" id="PTHR15615">
    <property type="match status" value="1"/>
</dbReference>
<keyword evidence="2" id="KW-1185">Reference proteome</keyword>
<dbReference type="GO" id="GO:0016538">
    <property type="term" value="F:cyclin-dependent protein serine/threonine kinase regulator activity"/>
    <property type="evidence" value="ECO:0007669"/>
    <property type="project" value="TreeGrafter"/>
</dbReference>
<dbReference type="CDD" id="cd20557">
    <property type="entry name" value="CYCLIN_ScPCL1-like"/>
    <property type="match status" value="1"/>
</dbReference>
<dbReference type="GO" id="GO:0005634">
    <property type="term" value="C:nucleus"/>
    <property type="evidence" value="ECO:0007669"/>
    <property type="project" value="TreeGrafter"/>
</dbReference>
<dbReference type="GO" id="GO:0000307">
    <property type="term" value="C:cyclin-dependent protein kinase holoenzyme complex"/>
    <property type="evidence" value="ECO:0007669"/>
    <property type="project" value="TreeGrafter"/>
</dbReference>
<sequence>MMATSMEHPFVVRSEPVVAGGPYDAPASALDAYGRPVYVCAPPPAPRLPAARPHPVPGMALMEPMHPEAWCSLSMGAPVPMPSWPPVSSAYPPYVPHWPGMVPWPVWGPPPPMPTMAYGPPPVHYDPRAYNMHEPVPPAAAASSMHAVPGPTPQFEASDADRARVAPEVTAVFLSRFCADAVWRACAEMVGLRRVSTRSGARLSPGREVRSESPEPHLEECVSMSSSSVSEPVTPPALVPLLEDKELTEPMGALHLSSPYTALSADLQRLVRAMGSLQQRPFPSLEQCAGLHAPETPKRRARPGLKREHSALLGEVSPAFRHFTQQVLVQTRLSPTTLCLALHYVHMLQGMLWSDAGSADTEVALALLAQPPPTAPFKLLTLGLMMANKFLDDNTFLNKTWHEVTGIPLDELNRMEAFFLCRTQFHLSVSDSAWRQHLQAMRAEAYANADDVSDDEDHVGKTLDRMLVDHVPGLCV</sequence>
<dbReference type="STRING" id="1230383.A0A1M8AA98"/>